<dbReference type="AlphaFoldDB" id="A0A7S0NYW8"/>
<sequence length="101" mass="10742">MTESATKMFTESSVAGKAGIRLAGTYSDPLHPGCERKIVLQGGGAIVTGRDEDNQKFKLRGSANGKALYIDFSPKGGPQSVRAEWNGVGLVFPDGSVWTRI</sequence>
<organism evidence="1">
    <name type="scientific">Calcidiscus leptoporus</name>
    <dbReference type="NCBI Taxonomy" id="127549"/>
    <lineage>
        <taxon>Eukaryota</taxon>
        <taxon>Haptista</taxon>
        <taxon>Haptophyta</taxon>
        <taxon>Prymnesiophyceae</taxon>
        <taxon>Coccolithales</taxon>
        <taxon>Calcidiscaceae</taxon>
        <taxon>Calcidiscus</taxon>
    </lineage>
</organism>
<accession>A0A7S0NYW8</accession>
<evidence type="ECO:0000313" key="1">
    <source>
        <dbReference type="EMBL" id="CAD8542340.1"/>
    </source>
</evidence>
<reference evidence="1" key="1">
    <citation type="submission" date="2021-01" db="EMBL/GenBank/DDBJ databases">
        <authorList>
            <person name="Corre E."/>
            <person name="Pelletier E."/>
            <person name="Niang G."/>
            <person name="Scheremetjew M."/>
            <person name="Finn R."/>
            <person name="Kale V."/>
            <person name="Holt S."/>
            <person name="Cochrane G."/>
            <person name="Meng A."/>
            <person name="Brown T."/>
            <person name="Cohen L."/>
        </authorList>
    </citation>
    <scope>NUCLEOTIDE SEQUENCE</scope>
    <source>
        <strain evidence="1">RCC1130</strain>
    </source>
</reference>
<protein>
    <submittedName>
        <fullName evidence="1">Uncharacterized protein</fullName>
    </submittedName>
</protein>
<name>A0A7S0NYW8_9EUKA</name>
<dbReference type="EMBL" id="HBER01034842">
    <property type="protein sequence ID" value="CAD8542340.1"/>
    <property type="molecule type" value="Transcribed_RNA"/>
</dbReference>
<gene>
    <name evidence="1" type="ORF">CLEP1334_LOCUS17626</name>
</gene>
<proteinExistence type="predicted"/>